<evidence type="ECO:0000313" key="1">
    <source>
        <dbReference type="EMBL" id="JAA70392.1"/>
    </source>
</evidence>
<proteinExistence type="evidence at transcript level"/>
<protein>
    <submittedName>
        <fullName evidence="1">Putative rna binding protein</fullName>
    </submittedName>
</protein>
<reference evidence="1" key="1">
    <citation type="submission" date="2012-12" db="EMBL/GenBank/DDBJ databases">
        <title>Identification and characterization of a phenylalanine ammonia-lyase gene family in Isatis indigotica Fort.</title>
        <authorList>
            <person name="Liu Q."/>
            <person name="Chen J."/>
            <person name="Zhou X."/>
            <person name="Di P."/>
            <person name="Xiao Y."/>
            <person name="Xuan H."/>
            <person name="Zhang L."/>
            <person name="Chen W."/>
        </authorList>
    </citation>
    <scope>NUCLEOTIDE SEQUENCE</scope>
    <source>
        <tissue evidence="1">Salivary gland</tissue>
    </source>
</reference>
<organism evidence="1">
    <name type="scientific">Ixodes ricinus</name>
    <name type="common">Common tick</name>
    <name type="synonym">Acarus ricinus</name>
    <dbReference type="NCBI Taxonomy" id="34613"/>
    <lineage>
        <taxon>Eukaryota</taxon>
        <taxon>Metazoa</taxon>
        <taxon>Ecdysozoa</taxon>
        <taxon>Arthropoda</taxon>
        <taxon>Chelicerata</taxon>
        <taxon>Arachnida</taxon>
        <taxon>Acari</taxon>
        <taxon>Parasitiformes</taxon>
        <taxon>Ixodida</taxon>
        <taxon>Ixodoidea</taxon>
        <taxon>Ixodidae</taxon>
        <taxon>Ixodinae</taxon>
        <taxon>Ixodes</taxon>
    </lineage>
</organism>
<dbReference type="EMBL" id="GADI01003416">
    <property type="protein sequence ID" value="JAA70392.1"/>
    <property type="molecule type" value="mRNA"/>
</dbReference>
<name>A0A0K8RGV8_IXORI</name>
<sequence length="174" mass="20260">MPNVSPDNIQCNHKRQQLINQRLIFLVAFLGPFPNLCTYELNPKMPTVVSHALRFFRRRFSLVRVMFCAFQDYGILHVLLQLLVVELLHRILIATIEPVKGCDGDERIEPRISSSFRPTREHECSKSDAQPTHDTRLKNCLQTGNFFQVPAHKHDGFFRGKVVTLRRILFHCCF</sequence>
<accession>A0A0K8RGV8</accession>
<dbReference type="AlphaFoldDB" id="A0A0K8RGV8"/>